<dbReference type="InterPro" id="IPR006620">
    <property type="entry name" value="Pro_4_hyd_alph"/>
</dbReference>
<evidence type="ECO:0000313" key="10">
    <source>
        <dbReference type="Proteomes" id="UP000215914"/>
    </source>
</evidence>
<dbReference type="EC" id="2.4.1.50" evidence="8"/>
<evidence type="ECO:0000256" key="3">
    <source>
        <dbReference type="ARBA" id="ARBA00022896"/>
    </source>
</evidence>
<evidence type="ECO:0000256" key="1">
    <source>
        <dbReference type="ARBA" id="ARBA00001961"/>
    </source>
</evidence>
<reference evidence="9" key="2">
    <citation type="submission" date="2017-02" db="EMBL/GenBank/DDBJ databases">
        <title>Sunflower complete genome.</title>
        <authorList>
            <person name="Langlade N."/>
            <person name="Munos S."/>
        </authorList>
    </citation>
    <scope>NUCLEOTIDE SEQUENCE [LARGE SCALE GENOMIC DNA]</scope>
    <source>
        <tissue evidence="9">Leaves</tissue>
    </source>
</reference>
<dbReference type="InterPro" id="IPR005123">
    <property type="entry name" value="Oxoglu/Fe-dep_dioxygenase_dom"/>
</dbReference>
<evidence type="ECO:0000259" key="7">
    <source>
        <dbReference type="PROSITE" id="PS51471"/>
    </source>
</evidence>
<keyword evidence="2" id="KW-0479">Metal-binding</keyword>
<keyword evidence="3" id="KW-0847">Vitamin C</keyword>
<comment type="cofactor">
    <cofactor evidence="1">
        <name>L-ascorbate</name>
        <dbReference type="ChEBI" id="CHEBI:38290"/>
    </cofactor>
</comment>
<reference evidence="8" key="3">
    <citation type="submission" date="2020-06" db="EMBL/GenBank/DDBJ databases">
        <title>Helianthus annuus Genome sequencing and assembly Release 2.</title>
        <authorList>
            <person name="Gouzy J."/>
            <person name="Langlade N."/>
            <person name="Munos S."/>
        </authorList>
    </citation>
    <scope>NUCLEOTIDE SEQUENCE</scope>
    <source>
        <tissue evidence="8">Leaves</tissue>
    </source>
</reference>
<dbReference type="GO" id="GO:0005506">
    <property type="term" value="F:iron ion binding"/>
    <property type="evidence" value="ECO:0007669"/>
    <property type="project" value="InterPro"/>
</dbReference>
<protein>
    <submittedName>
        <fullName evidence="8">Procollagen-lysine 5-dioxygenase, Procollagen galactosyltransferase</fullName>
        <ecNumber evidence="8">1.14.11.4</ecNumber>
        <ecNumber evidence="8">2.4.1.50</ecNumber>
    </submittedName>
    <submittedName>
        <fullName evidence="9">Putative oxoglutarate/iron-dependent dioxygenase</fullName>
    </submittedName>
</protein>
<dbReference type="PROSITE" id="PS51471">
    <property type="entry name" value="FE2OG_OXY"/>
    <property type="match status" value="1"/>
</dbReference>
<keyword evidence="5 8" id="KW-0560">Oxidoreductase</keyword>
<dbReference type="PANTHER" id="PTHR24014:SF4">
    <property type="entry name" value="2-OXOGLUTARATE AND IRON-DEPENDENT OXYGENASE DOMAIN-CONTAINING PROTEIN 2"/>
    <property type="match status" value="1"/>
</dbReference>
<dbReference type="EMBL" id="CM007905">
    <property type="protein sequence ID" value="OTF93132.1"/>
    <property type="molecule type" value="Genomic_DNA"/>
</dbReference>
<feature type="domain" description="Fe2OG dioxygenase" evidence="7">
    <location>
        <begin position="196"/>
        <end position="298"/>
    </location>
</feature>
<evidence type="ECO:0000256" key="2">
    <source>
        <dbReference type="ARBA" id="ARBA00022723"/>
    </source>
</evidence>
<organism evidence="9 10">
    <name type="scientific">Helianthus annuus</name>
    <name type="common">Common sunflower</name>
    <dbReference type="NCBI Taxonomy" id="4232"/>
    <lineage>
        <taxon>Eukaryota</taxon>
        <taxon>Viridiplantae</taxon>
        <taxon>Streptophyta</taxon>
        <taxon>Embryophyta</taxon>
        <taxon>Tracheophyta</taxon>
        <taxon>Spermatophyta</taxon>
        <taxon>Magnoliopsida</taxon>
        <taxon>eudicotyledons</taxon>
        <taxon>Gunneridae</taxon>
        <taxon>Pentapetalae</taxon>
        <taxon>asterids</taxon>
        <taxon>campanulids</taxon>
        <taxon>Asterales</taxon>
        <taxon>Asteraceae</taxon>
        <taxon>Asteroideae</taxon>
        <taxon>Heliantheae alliance</taxon>
        <taxon>Heliantheae</taxon>
        <taxon>Helianthus</taxon>
    </lineage>
</organism>
<gene>
    <name evidence="9" type="ORF">HannXRQ_Chr16g0529551</name>
    <name evidence="8" type="ORF">HanXRQr2_Chr16g0774611</name>
</gene>
<dbReference type="Gramene" id="mRNA:HanXRQr2_Chr16g0774611">
    <property type="protein sequence ID" value="mRNA:HanXRQr2_Chr16g0774611"/>
    <property type="gene ID" value="HanXRQr2_Chr16g0774611"/>
</dbReference>
<dbReference type="Pfam" id="PF25238">
    <property type="entry name" value="OGFOD2-like"/>
    <property type="match status" value="1"/>
</dbReference>
<dbReference type="AlphaFoldDB" id="A0A251S3V9"/>
<sequence>MDQPTPFNDRLVLAPTHDHMADKYDDLDTEFEPQLFSSLERHLPRHLLDASRDTKHERMQQILRRYSTKEECHRRIFRDPYTLNPKIFFQPTFLEAFRAKGKNLVTSIRSIMSEPVPGVYTFNMLNLNFCEKLIHEVKHFDAWARNTDSSILRPNTGNGYGVSLDDIGMKATLDKLMEDYISLISRVLFPDVGGCSLDSRHGYVLQYGKDKAIKEDLHVDDSEVTLHVCLGNQFAGGELVFGGQRCKDHVNDGTHIEKEFDYLLPVGGQAIIHRGCRLYGAKPIKFGHRYNFLMWFKSSVFRELQAHDKGFKDFCDECQSQKSARRNEWVAAKKRVEEMLLLESLSKDYYESCLFSPCFYGSNVVCYYDGMLLLEHRMFAFCDFLDDGMLFVGK</sequence>
<evidence type="ECO:0000256" key="5">
    <source>
        <dbReference type="ARBA" id="ARBA00023002"/>
    </source>
</evidence>
<evidence type="ECO:0000256" key="6">
    <source>
        <dbReference type="ARBA" id="ARBA00023004"/>
    </source>
</evidence>
<name>A0A251S3V9_HELAN</name>
<keyword evidence="10" id="KW-1185">Reference proteome</keyword>
<dbReference type="GO" id="GO:0031418">
    <property type="term" value="F:L-ascorbic acid binding"/>
    <property type="evidence" value="ECO:0007669"/>
    <property type="project" value="UniProtKB-KW"/>
</dbReference>
<keyword evidence="6" id="KW-0408">Iron</keyword>
<evidence type="ECO:0000256" key="4">
    <source>
        <dbReference type="ARBA" id="ARBA00022964"/>
    </source>
</evidence>
<evidence type="ECO:0000313" key="9">
    <source>
        <dbReference type="EMBL" id="OTF93132.1"/>
    </source>
</evidence>
<dbReference type="EMBL" id="MNCJ02000331">
    <property type="protein sequence ID" value="KAF5762258.1"/>
    <property type="molecule type" value="Genomic_DNA"/>
</dbReference>
<dbReference type="InParanoid" id="A0A251S3V9"/>
<dbReference type="SMART" id="SM00702">
    <property type="entry name" value="P4Hc"/>
    <property type="match status" value="1"/>
</dbReference>
<proteinExistence type="predicted"/>
<keyword evidence="8" id="KW-0808">Transferase</keyword>
<reference evidence="8 10" key="1">
    <citation type="journal article" date="2017" name="Nature">
        <title>The sunflower genome provides insights into oil metabolism, flowering and Asterid evolution.</title>
        <authorList>
            <person name="Badouin H."/>
            <person name="Gouzy J."/>
            <person name="Grassa C.J."/>
            <person name="Murat F."/>
            <person name="Staton S.E."/>
            <person name="Cottret L."/>
            <person name="Lelandais-Briere C."/>
            <person name="Owens G.L."/>
            <person name="Carrere S."/>
            <person name="Mayjonade B."/>
            <person name="Legrand L."/>
            <person name="Gill N."/>
            <person name="Kane N.C."/>
            <person name="Bowers J.E."/>
            <person name="Hubner S."/>
            <person name="Bellec A."/>
            <person name="Berard A."/>
            <person name="Berges H."/>
            <person name="Blanchet N."/>
            <person name="Boniface M.C."/>
            <person name="Brunel D."/>
            <person name="Catrice O."/>
            <person name="Chaidir N."/>
            <person name="Claudel C."/>
            <person name="Donnadieu C."/>
            <person name="Faraut T."/>
            <person name="Fievet G."/>
            <person name="Helmstetter N."/>
            <person name="King M."/>
            <person name="Knapp S.J."/>
            <person name="Lai Z."/>
            <person name="Le Paslier M.C."/>
            <person name="Lippi Y."/>
            <person name="Lorenzon L."/>
            <person name="Mandel J.R."/>
            <person name="Marage G."/>
            <person name="Marchand G."/>
            <person name="Marquand E."/>
            <person name="Bret-Mestries E."/>
            <person name="Morien E."/>
            <person name="Nambeesan S."/>
            <person name="Nguyen T."/>
            <person name="Pegot-Espagnet P."/>
            <person name="Pouilly N."/>
            <person name="Raftis F."/>
            <person name="Sallet E."/>
            <person name="Schiex T."/>
            <person name="Thomas J."/>
            <person name="Vandecasteele C."/>
            <person name="Vares D."/>
            <person name="Vear F."/>
            <person name="Vautrin S."/>
            <person name="Crespi M."/>
            <person name="Mangin B."/>
            <person name="Burke J.M."/>
            <person name="Salse J."/>
            <person name="Munos S."/>
            <person name="Vincourt P."/>
            <person name="Rieseberg L.H."/>
            <person name="Langlade N.B."/>
        </authorList>
    </citation>
    <scope>NUCLEOTIDE SEQUENCE [LARGE SCALE GENOMIC DNA]</scope>
    <source>
        <strain evidence="10">cv. SF193</strain>
        <tissue evidence="8">Leaves</tissue>
    </source>
</reference>
<evidence type="ECO:0000313" key="8">
    <source>
        <dbReference type="EMBL" id="KAF5762258.1"/>
    </source>
</evidence>
<dbReference type="EC" id="1.14.11.4" evidence="8"/>
<keyword evidence="8" id="KW-0328">Glycosyltransferase</keyword>
<dbReference type="GO" id="GO:0050211">
    <property type="term" value="F:procollagen galactosyltransferase activity"/>
    <property type="evidence" value="ECO:0007669"/>
    <property type="project" value="UniProtKB-EC"/>
</dbReference>
<dbReference type="PANTHER" id="PTHR24014">
    <property type="entry name" value="2-OXOGLUTARATE AND IRON-DEPENDENT OXYGENASE DOMAIN-CONTAINING PROTEIN 2"/>
    <property type="match status" value="1"/>
</dbReference>
<accession>A0A251S3V9</accession>
<dbReference type="GO" id="GO:0008475">
    <property type="term" value="F:procollagen-lysine 5-dioxygenase activity"/>
    <property type="evidence" value="ECO:0007669"/>
    <property type="project" value="UniProtKB-EC"/>
</dbReference>
<keyword evidence="4 9" id="KW-0223">Dioxygenase</keyword>
<dbReference type="Proteomes" id="UP000215914">
    <property type="component" value="Chromosome 16"/>
</dbReference>